<feature type="non-terminal residue" evidence="5">
    <location>
        <position position="1"/>
    </location>
</feature>
<keyword evidence="4" id="KW-0949">S-adenosyl-L-methionine</keyword>
<dbReference type="InterPro" id="IPR001537">
    <property type="entry name" value="SpoU_MeTrfase"/>
</dbReference>
<dbReference type="Gene3D" id="1.10.8.590">
    <property type="match status" value="1"/>
</dbReference>
<dbReference type="GO" id="GO:0005829">
    <property type="term" value="C:cytosol"/>
    <property type="evidence" value="ECO:0007669"/>
    <property type="project" value="TreeGrafter"/>
</dbReference>
<dbReference type="EMBL" id="OB695832">
    <property type="protein sequence ID" value="CAD7238082.1"/>
    <property type="molecule type" value="Genomic_DNA"/>
</dbReference>
<protein>
    <submittedName>
        <fullName evidence="5">Uncharacterized protein</fullName>
    </submittedName>
</protein>
<keyword evidence="3" id="KW-0808">Transferase</keyword>
<dbReference type="Pfam" id="PF00588">
    <property type="entry name" value="SpoU_methylase"/>
    <property type="match status" value="1"/>
</dbReference>
<organism evidence="5">
    <name type="scientific">Cyprideis torosa</name>
    <dbReference type="NCBI Taxonomy" id="163714"/>
    <lineage>
        <taxon>Eukaryota</taxon>
        <taxon>Metazoa</taxon>
        <taxon>Ecdysozoa</taxon>
        <taxon>Arthropoda</taxon>
        <taxon>Crustacea</taxon>
        <taxon>Oligostraca</taxon>
        <taxon>Ostracoda</taxon>
        <taxon>Podocopa</taxon>
        <taxon>Podocopida</taxon>
        <taxon>Cytherocopina</taxon>
        <taxon>Cytheroidea</taxon>
        <taxon>Cytherideidae</taxon>
        <taxon>Cyprideis</taxon>
    </lineage>
</organism>
<evidence type="ECO:0000256" key="4">
    <source>
        <dbReference type="ARBA" id="ARBA00022691"/>
    </source>
</evidence>
<dbReference type="InterPro" id="IPR029028">
    <property type="entry name" value="Alpha/beta_knot_MTases"/>
</dbReference>
<dbReference type="OrthoDB" id="241340at2759"/>
<dbReference type="GO" id="GO:0003723">
    <property type="term" value="F:RNA binding"/>
    <property type="evidence" value="ECO:0007669"/>
    <property type="project" value="InterPro"/>
</dbReference>
<dbReference type="SUPFAM" id="SSF75217">
    <property type="entry name" value="alpha/beta knot"/>
    <property type="match status" value="1"/>
</dbReference>
<dbReference type="InterPro" id="IPR029026">
    <property type="entry name" value="tRNA_m1G_MTases_N"/>
</dbReference>
<evidence type="ECO:0000256" key="3">
    <source>
        <dbReference type="ARBA" id="ARBA00022679"/>
    </source>
</evidence>
<dbReference type="InterPro" id="IPR004384">
    <property type="entry name" value="RNA_MeTrfase_TrmJ/LasT"/>
</dbReference>
<reference evidence="5" key="1">
    <citation type="submission" date="2020-11" db="EMBL/GenBank/DDBJ databases">
        <authorList>
            <person name="Tran Van P."/>
        </authorList>
    </citation>
    <scope>NUCLEOTIDE SEQUENCE</scope>
</reference>
<comment type="similarity">
    <text evidence="1">Belongs to the class IV-like SAM-binding methyltransferase superfamily. RNA methyltransferase TrmH family.</text>
</comment>
<keyword evidence="2" id="KW-0489">Methyltransferase</keyword>
<dbReference type="AlphaFoldDB" id="A0A7R8WWB6"/>
<accession>A0A7R8WWB6</accession>
<evidence type="ECO:0000256" key="1">
    <source>
        <dbReference type="ARBA" id="ARBA00007228"/>
    </source>
</evidence>
<dbReference type="PANTHER" id="PTHR42786">
    <property type="entry name" value="TRNA/RRNA METHYLTRANSFERASE"/>
    <property type="match status" value="1"/>
</dbReference>
<dbReference type="PANTHER" id="PTHR42786:SF2">
    <property type="entry name" value="TRNA (CYTIDINE_URIDINE-2'-O-)-METHYLTRANSFERASE TRMJ"/>
    <property type="match status" value="1"/>
</dbReference>
<name>A0A7R8WWB6_9CRUS</name>
<dbReference type="GO" id="GO:0008173">
    <property type="term" value="F:RNA methyltransferase activity"/>
    <property type="evidence" value="ECO:0007669"/>
    <property type="project" value="InterPro"/>
</dbReference>
<dbReference type="GO" id="GO:0002128">
    <property type="term" value="P:tRNA nucleoside ribose methylation"/>
    <property type="evidence" value="ECO:0007669"/>
    <property type="project" value="TreeGrafter"/>
</dbReference>
<evidence type="ECO:0000313" key="5">
    <source>
        <dbReference type="EMBL" id="CAD7238082.1"/>
    </source>
</evidence>
<gene>
    <name evidence="5" type="ORF">CTOB1V02_LOCUS15897</name>
</gene>
<dbReference type="Gene3D" id="3.40.1280.10">
    <property type="match status" value="1"/>
</dbReference>
<proteinExistence type="inferred from homology"/>
<sequence length="146" mass="16345">AAHRLVESAVHGPVALLFGPERFGLSNEHLKWAHYRVTIPANPDYPSLNLAAAVQLMGYEIYKAGGVQRSEPKSRQLPTAENLERFYAHLESTMSKTGFINRQHPGKIMDKCRHLFARAELSEEELNILRGMLTSVERCVDTGASE</sequence>
<evidence type="ECO:0000256" key="2">
    <source>
        <dbReference type="ARBA" id="ARBA00022603"/>
    </source>
</evidence>